<dbReference type="PANTHER" id="PTHR43685">
    <property type="entry name" value="GLYCOSYLTRANSFERASE"/>
    <property type="match status" value="1"/>
</dbReference>
<dbReference type="AlphaFoldDB" id="A0A081BMU7"/>
<dbReference type="InterPro" id="IPR050834">
    <property type="entry name" value="Glycosyltransf_2"/>
</dbReference>
<evidence type="ECO:0000313" key="2">
    <source>
        <dbReference type="EMBL" id="GAK51713.1"/>
    </source>
</evidence>
<dbReference type="EMBL" id="DF820457">
    <property type="protein sequence ID" value="GAK51713.1"/>
    <property type="molecule type" value="Genomic_DNA"/>
</dbReference>
<dbReference type="STRING" id="1499966.U14_02958"/>
<dbReference type="InterPro" id="IPR029044">
    <property type="entry name" value="Nucleotide-diphossugar_trans"/>
</dbReference>
<reference evidence="2" key="1">
    <citation type="journal article" date="2015" name="PeerJ">
        <title>First genomic representation of candidate bacterial phylum KSB3 points to enhanced environmental sensing as a trigger of wastewater bulking.</title>
        <authorList>
            <person name="Sekiguchi Y."/>
            <person name="Ohashi A."/>
            <person name="Parks D.H."/>
            <person name="Yamauchi T."/>
            <person name="Tyson G.W."/>
            <person name="Hugenholtz P."/>
        </authorList>
    </citation>
    <scope>NUCLEOTIDE SEQUENCE [LARGE SCALE GENOMIC DNA]</scope>
</reference>
<protein>
    <submittedName>
        <fullName evidence="2">Glycosyltransferase-like protein</fullName>
    </submittedName>
</protein>
<dbReference type="InterPro" id="IPR001173">
    <property type="entry name" value="Glyco_trans_2-like"/>
</dbReference>
<evidence type="ECO:0000313" key="3">
    <source>
        <dbReference type="Proteomes" id="UP000030700"/>
    </source>
</evidence>
<dbReference type="SUPFAM" id="SSF53448">
    <property type="entry name" value="Nucleotide-diphospho-sugar transferases"/>
    <property type="match status" value="1"/>
</dbReference>
<dbReference type="HOGENOM" id="CLU_025996_19_2_0"/>
<evidence type="ECO:0000259" key="1">
    <source>
        <dbReference type="Pfam" id="PF00535"/>
    </source>
</evidence>
<dbReference type="Pfam" id="PF00535">
    <property type="entry name" value="Glycos_transf_2"/>
    <property type="match status" value="1"/>
</dbReference>
<keyword evidence="3" id="KW-1185">Reference proteome</keyword>
<dbReference type="CDD" id="cd00761">
    <property type="entry name" value="Glyco_tranf_GTA_type"/>
    <property type="match status" value="1"/>
</dbReference>
<accession>A0A081BMU7</accession>
<keyword evidence="2" id="KW-0808">Transferase</keyword>
<feature type="domain" description="Glycosyltransferase 2-like" evidence="1">
    <location>
        <begin position="2"/>
        <end position="169"/>
    </location>
</feature>
<dbReference type="Proteomes" id="UP000030700">
    <property type="component" value="Unassembled WGS sequence"/>
</dbReference>
<dbReference type="PANTHER" id="PTHR43685:SF2">
    <property type="entry name" value="GLYCOSYLTRANSFERASE 2-LIKE DOMAIN-CONTAINING PROTEIN"/>
    <property type="match status" value="1"/>
</dbReference>
<gene>
    <name evidence="2" type="ORF">U14_02958</name>
</gene>
<name>A0A081BMU7_9BACT</name>
<organism evidence="2">
    <name type="scientific">Candidatus Moduliflexus flocculans</name>
    <dbReference type="NCBI Taxonomy" id="1499966"/>
    <lineage>
        <taxon>Bacteria</taxon>
        <taxon>Candidatus Moduliflexota</taxon>
        <taxon>Candidatus Moduliflexia</taxon>
        <taxon>Candidatus Moduliflexales</taxon>
        <taxon>Candidatus Moduliflexaceae</taxon>
    </lineage>
</organism>
<dbReference type="GO" id="GO:0016740">
    <property type="term" value="F:transferase activity"/>
    <property type="evidence" value="ECO:0007669"/>
    <property type="project" value="UniProtKB-KW"/>
</dbReference>
<dbReference type="Gene3D" id="3.90.550.10">
    <property type="entry name" value="Spore Coat Polysaccharide Biosynthesis Protein SpsA, Chain A"/>
    <property type="match status" value="1"/>
</dbReference>
<sequence length="302" mass="35175">MIIPTFNRAEILQECLESLVNQTIDRSLYEVLIINNNSTDNTEYIITQYTSRYANMRGVFEPMPGLSHARNRGYKEAHSAWCFYLDDDAKARPDTIARALEVIEQYPFDCFGGVYYGWWKYGRPRWLPQDFGDKPLELQETGILTRENALCTGYNSGGVFVCRKSVLEKVNGFVADLGMNSGKIGYGEETYLQDILRSNEYVIGFDPLLVVDHLVGKHKLTIWWHLKSIYASQRDAIFLVESTLTLKRCILTIGWEMVIFPFKFIKYLHQLIFHKNYYWQTFILDLFSPLFRKIGLLSGFMR</sequence>
<proteinExistence type="predicted"/>